<dbReference type="Proteomes" id="UP001054945">
    <property type="component" value="Unassembled WGS sequence"/>
</dbReference>
<comment type="caution">
    <text evidence="1">The sequence shown here is derived from an EMBL/GenBank/DDBJ whole genome shotgun (WGS) entry which is preliminary data.</text>
</comment>
<accession>A0AAV4PUR9</accession>
<dbReference type="EMBL" id="BPLR01005307">
    <property type="protein sequence ID" value="GIY01358.1"/>
    <property type="molecule type" value="Genomic_DNA"/>
</dbReference>
<evidence type="ECO:0000313" key="1">
    <source>
        <dbReference type="EMBL" id="GIY01358.1"/>
    </source>
</evidence>
<reference evidence="1 2" key="1">
    <citation type="submission" date="2021-06" db="EMBL/GenBank/DDBJ databases">
        <title>Caerostris extrusa draft genome.</title>
        <authorList>
            <person name="Kono N."/>
            <person name="Arakawa K."/>
        </authorList>
    </citation>
    <scope>NUCLEOTIDE SEQUENCE [LARGE SCALE GENOMIC DNA]</scope>
</reference>
<gene>
    <name evidence="1" type="ORF">CEXT_471071</name>
</gene>
<proteinExistence type="predicted"/>
<keyword evidence="2" id="KW-1185">Reference proteome</keyword>
<sequence length="88" mass="10320">MNSKLSDDVSLQSKAKRLEKSNLLYRKKIKYSSNKTEDKKLRLSILQRELKILQNIESSSEDMSEDCISENEIYKELLNHQIENDNAD</sequence>
<evidence type="ECO:0000313" key="2">
    <source>
        <dbReference type="Proteomes" id="UP001054945"/>
    </source>
</evidence>
<protein>
    <submittedName>
        <fullName evidence="1">Uncharacterized protein</fullName>
    </submittedName>
</protein>
<organism evidence="1 2">
    <name type="scientific">Caerostris extrusa</name>
    <name type="common">Bark spider</name>
    <name type="synonym">Caerostris bankana</name>
    <dbReference type="NCBI Taxonomy" id="172846"/>
    <lineage>
        <taxon>Eukaryota</taxon>
        <taxon>Metazoa</taxon>
        <taxon>Ecdysozoa</taxon>
        <taxon>Arthropoda</taxon>
        <taxon>Chelicerata</taxon>
        <taxon>Arachnida</taxon>
        <taxon>Araneae</taxon>
        <taxon>Araneomorphae</taxon>
        <taxon>Entelegynae</taxon>
        <taxon>Araneoidea</taxon>
        <taxon>Araneidae</taxon>
        <taxon>Caerostris</taxon>
    </lineage>
</organism>
<name>A0AAV4PUR9_CAEEX</name>
<dbReference type="AlphaFoldDB" id="A0AAV4PUR9"/>